<organism evidence="1 2">
    <name type="scientific">Agathobacter rectalis</name>
    <dbReference type="NCBI Taxonomy" id="39491"/>
    <lineage>
        <taxon>Bacteria</taxon>
        <taxon>Bacillati</taxon>
        <taxon>Bacillota</taxon>
        <taxon>Clostridia</taxon>
        <taxon>Lachnospirales</taxon>
        <taxon>Lachnospiraceae</taxon>
        <taxon>Agathobacter</taxon>
    </lineage>
</organism>
<name>A0AAP3V8J6_9FIRM</name>
<reference evidence="1" key="1">
    <citation type="submission" date="2023-01" db="EMBL/GenBank/DDBJ databases">
        <title>Human gut microbiome strain richness.</title>
        <authorList>
            <person name="Chen-Liaw A."/>
        </authorList>
    </citation>
    <scope>NUCLEOTIDE SEQUENCE</scope>
    <source>
        <strain evidence="1">1001283st1_D2_1001283B150209_150212</strain>
    </source>
</reference>
<dbReference type="RefSeq" id="WP_306775092.1">
    <property type="nucleotide sequence ID" value="NZ_JADPAO010000001.1"/>
</dbReference>
<gene>
    <name evidence="1" type="ORF">PNE45_00655</name>
</gene>
<proteinExistence type="predicted"/>
<dbReference type="AlphaFoldDB" id="A0AAP3V8J6"/>
<protein>
    <submittedName>
        <fullName evidence="1">Uncharacterized protein</fullName>
    </submittedName>
</protein>
<evidence type="ECO:0000313" key="2">
    <source>
        <dbReference type="Proteomes" id="UP001212823"/>
    </source>
</evidence>
<comment type="caution">
    <text evidence="1">The sequence shown here is derived from an EMBL/GenBank/DDBJ whole genome shotgun (WGS) entry which is preliminary data.</text>
</comment>
<evidence type="ECO:0000313" key="1">
    <source>
        <dbReference type="EMBL" id="MDB8016542.1"/>
    </source>
</evidence>
<dbReference type="Proteomes" id="UP001212823">
    <property type="component" value="Unassembled WGS sequence"/>
</dbReference>
<dbReference type="EMBL" id="JAQLYE010000001">
    <property type="protein sequence ID" value="MDB8016542.1"/>
    <property type="molecule type" value="Genomic_DNA"/>
</dbReference>
<sequence length="51" mass="6088">MHKNEDIFVKQAQEFSPRLFYFALWHGGQTSDKGEKIPLFLIVLLFEKIYN</sequence>
<accession>A0AAP3V8J6</accession>